<dbReference type="Pfam" id="PF00293">
    <property type="entry name" value="NUDIX"/>
    <property type="match status" value="1"/>
</dbReference>
<dbReference type="InterPro" id="IPR020084">
    <property type="entry name" value="NUDIX_hydrolase_CS"/>
</dbReference>
<comment type="caution">
    <text evidence="5">The sequence shown here is derived from an EMBL/GenBank/DDBJ whole genome shotgun (WGS) entry which is preliminary data.</text>
</comment>
<dbReference type="OrthoDB" id="9787476at2"/>
<name>U5DGI0_9CHRO</name>
<organism evidence="5 6">
    <name type="scientific">Rubidibacter lacunae KORDI 51-2</name>
    <dbReference type="NCBI Taxonomy" id="582515"/>
    <lineage>
        <taxon>Bacteria</taxon>
        <taxon>Bacillati</taxon>
        <taxon>Cyanobacteriota</taxon>
        <taxon>Cyanophyceae</taxon>
        <taxon>Oscillatoriophycideae</taxon>
        <taxon>Chroococcales</taxon>
        <taxon>Aphanothecaceae</taxon>
        <taxon>Rubidibacter</taxon>
    </lineage>
</organism>
<dbReference type="EMBL" id="ASSJ01000070">
    <property type="protein sequence ID" value="ERN40706.1"/>
    <property type="molecule type" value="Genomic_DNA"/>
</dbReference>
<dbReference type="InterPro" id="IPR000086">
    <property type="entry name" value="NUDIX_hydrolase_dom"/>
</dbReference>
<dbReference type="EC" id="3.6.1.-" evidence="5"/>
<sequence>MQRSWHFLSTVAGIVFRHPIAGATIVPVLPDERIVLVRRRDTNRWGLPGGIVDWGEDLPTTVQRELTEETGLELVAIRRLVGVYSARDRDPRVHSISILVAADASGTLQVRDRDEITEVAAFERAALPLGTLSHDHDRQLRDYLSGATVVA</sequence>
<accession>U5DGI0</accession>
<dbReference type="STRING" id="582515.KR51_00026920"/>
<evidence type="ECO:0000313" key="6">
    <source>
        <dbReference type="Proteomes" id="UP000016960"/>
    </source>
</evidence>
<dbReference type="PRINTS" id="PR00502">
    <property type="entry name" value="NUDIXFAMILY"/>
</dbReference>
<dbReference type="Gene3D" id="3.90.79.10">
    <property type="entry name" value="Nucleoside Triphosphate Pyrophosphohydrolase"/>
    <property type="match status" value="1"/>
</dbReference>
<dbReference type="RefSeq" id="WP_022608128.1">
    <property type="nucleotide sequence ID" value="NZ_ASSJ01000070.1"/>
</dbReference>
<dbReference type="AlphaFoldDB" id="U5DGI0"/>
<dbReference type="FunCoup" id="U5DGI0">
    <property type="interactions" value="54"/>
</dbReference>
<dbReference type="InterPro" id="IPR020476">
    <property type="entry name" value="Nudix_hydrolase"/>
</dbReference>
<dbReference type="PROSITE" id="PS00893">
    <property type="entry name" value="NUDIX_BOX"/>
    <property type="match status" value="1"/>
</dbReference>
<gene>
    <name evidence="5" type="ORF">KR51_00026920</name>
</gene>
<dbReference type="eggNOG" id="COG1051">
    <property type="taxonomic scope" value="Bacteria"/>
</dbReference>
<protein>
    <submittedName>
        <fullName evidence="5">ADP-ribose pyrophosphatase</fullName>
        <ecNumber evidence="5">3.6.1.-</ecNumber>
    </submittedName>
</protein>
<dbReference type="PATRIC" id="fig|582515.4.peg.3023"/>
<dbReference type="InParanoid" id="U5DGI0"/>
<keyword evidence="6" id="KW-1185">Reference proteome</keyword>
<dbReference type="PANTHER" id="PTHR43736:SF1">
    <property type="entry name" value="DIHYDRONEOPTERIN TRIPHOSPHATE DIPHOSPHATASE"/>
    <property type="match status" value="1"/>
</dbReference>
<dbReference type="SUPFAM" id="SSF55811">
    <property type="entry name" value="Nudix"/>
    <property type="match status" value="1"/>
</dbReference>
<dbReference type="PANTHER" id="PTHR43736">
    <property type="entry name" value="ADP-RIBOSE PYROPHOSPHATASE"/>
    <property type="match status" value="1"/>
</dbReference>
<feature type="domain" description="Nudix hydrolase" evidence="4">
    <location>
        <begin position="16"/>
        <end position="144"/>
    </location>
</feature>
<evidence type="ECO:0000256" key="3">
    <source>
        <dbReference type="RuleBase" id="RU003476"/>
    </source>
</evidence>
<evidence type="ECO:0000256" key="1">
    <source>
        <dbReference type="ARBA" id="ARBA00005582"/>
    </source>
</evidence>
<dbReference type="InterPro" id="IPR015797">
    <property type="entry name" value="NUDIX_hydrolase-like_dom_sf"/>
</dbReference>
<evidence type="ECO:0000259" key="4">
    <source>
        <dbReference type="PROSITE" id="PS51462"/>
    </source>
</evidence>
<dbReference type="PROSITE" id="PS51462">
    <property type="entry name" value="NUDIX"/>
    <property type="match status" value="1"/>
</dbReference>
<evidence type="ECO:0000313" key="5">
    <source>
        <dbReference type="EMBL" id="ERN40706.1"/>
    </source>
</evidence>
<dbReference type="Proteomes" id="UP000016960">
    <property type="component" value="Unassembled WGS sequence"/>
</dbReference>
<comment type="similarity">
    <text evidence="1 3">Belongs to the Nudix hydrolase family.</text>
</comment>
<proteinExistence type="inferred from homology"/>
<evidence type="ECO:0000256" key="2">
    <source>
        <dbReference type="ARBA" id="ARBA00022801"/>
    </source>
</evidence>
<keyword evidence="2 3" id="KW-0378">Hydrolase</keyword>
<reference evidence="5 6" key="1">
    <citation type="submission" date="2013-05" db="EMBL/GenBank/DDBJ databases">
        <title>Draft genome sequence of Rubidibacter lacunae KORDI 51-2.</title>
        <authorList>
            <person name="Choi D.H."/>
            <person name="Noh J.H."/>
            <person name="Kwon K.-K."/>
            <person name="Lee J.-H."/>
            <person name="Ryu J.-Y."/>
        </authorList>
    </citation>
    <scope>NUCLEOTIDE SEQUENCE [LARGE SCALE GENOMIC DNA]</scope>
    <source>
        <strain evidence="5 6">KORDI 51-2</strain>
    </source>
</reference>
<dbReference type="GO" id="GO:0016787">
    <property type="term" value="F:hydrolase activity"/>
    <property type="evidence" value="ECO:0007669"/>
    <property type="project" value="UniProtKB-KW"/>
</dbReference>